<evidence type="ECO:0000256" key="8">
    <source>
        <dbReference type="ARBA" id="ARBA00023136"/>
    </source>
</evidence>
<feature type="transmembrane region" description="Helical" evidence="11">
    <location>
        <begin position="61"/>
        <end position="82"/>
    </location>
</feature>
<accession>A0A9X1ZAT9</accession>
<evidence type="ECO:0000256" key="4">
    <source>
        <dbReference type="ARBA" id="ARBA00022448"/>
    </source>
</evidence>
<comment type="subcellular location">
    <subcellularLocation>
        <location evidence="1">Cell inner membrane</location>
        <topology evidence="1">Multi-pass membrane protein</topology>
    </subcellularLocation>
</comment>
<feature type="transmembrane region" description="Helical" evidence="11">
    <location>
        <begin position="364"/>
        <end position="384"/>
    </location>
</feature>
<keyword evidence="6 11" id="KW-0812">Transmembrane</keyword>
<comment type="caution">
    <text evidence="12">The sequence shown here is derived from an EMBL/GenBank/DDBJ whole genome shotgun (WGS) entry which is preliminary data.</text>
</comment>
<dbReference type="CDD" id="cd13143">
    <property type="entry name" value="MATE_MepA_like"/>
    <property type="match status" value="1"/>
</dbReference>
<dbReference type="InterPro" id="IPR051327">
    <property type="entry name" value="MATE_MepA_subfamily"/>
</dbReference>
<dbReference type="PANTHER" id="PTHR43823">
    <property type="entry name" value="SPORULATION PROTEIN YKVU"/>
    <property type="match status" value="1"/>
</dbReference>
<dbReference type="GO" id="GO:0015297">
    <property type="term" value="F:antiporter activity"/>
    <property type="evidence" value="ECO:0007669"/>
    <property type="project" value="InterPro"/>
</dbReference>
<evidence type="ECO:0000256" key="11">
    <source>
        <dbReference type="SAM" id="Phobius"/>
    </source>
</evidence>
<feature type="region of interest" description="Disordered" evidence="10">
    <location>
        <begin position="451"/>
        <end position="480"/>
    </location>
</feature>
<dbReference type="RefSeq" id="WP_248949299.1">
    <property type="nucleotide sequence ID" value="NZ_JAKILB010000003.1"/>
</dbReference>
<feature type="transmembrane region" description="Helical" evidence="11">
    <location>
        <begin position="391"/>
        <end position="413"/>
    </location>
</feature>
<gene>
    <name evidence="12" type="ORF">L2740_06600</name>
</gene>
<keyword evidence="5" id="KW-1003">Cell membrane</keyword>
<evidence type="ECO:0000256" key="3">
    <source>
        <dbReference type="ARBA" id="ARBA00022106"/>
    </source>
</evidence>
<dbReference type="AlphaFoldDB" id="A0A9X1ZAT9"/>
<keyword evidence="7 11" id="KW-1133">Transmembrane helix</keyword>
<evidence type="ECO:0000256" key="2">
    <source>
        <dbReference type="ARBA" id="ARBA00008417"/>
    </source>
</evidence>
<feature type="transmembrane region" description="Helical" evidence="11">
    <location>
        <begin position="21"/>
        <end position="49"/>
    </location>
</feature>
<feature type="transmembrane region" description="Helical" evidence="11">
    <location>
        <begin position="94"/>
        <end position="118"/>
    </location>
</feature>
<feature type="transmembrane region" description="Helical" evidence="11">
    <location>
        <begin position="320"/>
        <end position="339"/>
    </location>
</feature>
<feature type="transmembrane region" description="Helical" evidence="11">
    <location>
        <begin position="171"/>
        <end position="190"/>
    </location>
</feature>
<dbReference type="EMBL" id="JAKILB010000003">
    <property type="protein sequence ID" value="MCL1138218.1"/>
    <property type="molecule type" value="Genomic_DNA"/>
</dbReference>
<dbReference type="InterPro" id="IPR048279">
    <property type="entry name" value="MdtK-like"/>
</dbReference>
<dbReference type="Pfam" id="PF01554">
    <property type="entry name" value="MatE"/>
    <property type="match status" value="2"/>
</dbReference>
<evidence type="ECO:0000256" key="5">
    <source>
        <dbReference type="ARBA" id="ARBA00022475"/>
    </source>
</evidence>
<evidence type="ECO:0000256" key="7">
    <source>
        <dbReference type="ARBA" id="ARBA00022989"/>
    </source>
</evidence>
<protein>
    <recommendedName>
        <fullName evidence="3">Multidrug export protein MepA</fullName>
    </recommendedName>
</protein>
<keyword evidence="8 11" id="KW-0472">Membrane</keyword>
<feature type="compositionally biased region" description="Basic and acidic residues" evidence="10">
    <location>
        <begin position="454"/>
        <end position="473"/>
    </location>
</feature>
<feature type="transmembrane region" description="Helical" evidence="11">
    <location>
        <begin position="229"/>
        <end position="252"/>
    </location>
</feature>
<feature type="transmembrane region" description="Helical" evidence="11">
    <location>
        <begin position="138"/>
        <end position="159"/>
    </location>
</feature>
<feature type="transmembrane region" description="Helical" evidence="11">
    <location>
        <begin position="419"/>
        <end position="439"/>
    </location>
</feature>
<evidence type="ECO:0000256" key="10">
    <source>
        <dbReference type="SAM" id="MobiDB-lite"/>
    </source>
</evidence>
<name>A0A9X1ZAT9_9GAMM</name>
<keyword evidence="4" id="KW-0813">Transport</keyword>
<feature type="transmembrane region" description="Helical" evidence="11">
    <location>
        <begin position="272"/>
        <end position="290"/>
    </location>
</feature>
<keyword evidence="9" id="KW-0046">Antibiotic resistance</keyword>
<evidence type="ECO:0000313" key="13">
    <source>
        <dbReference type="Proteomes" id="UP001139293"/>
    </source>
</evidence>
<dbReference type="NCBIfam" id="NF007130">
    <property type="entry name" value="PRK09575.1"/>
    <property type="match status" value="1"/>
</dbReference>
<keyword evidence="13" id="KW-1185">Reference proteome</keyword>
<dbReference type="GO" id="GO:0005886">
    <property type="term" value="C:plasma membrane"/>
    <property type="evidence" value="ECO:0007669"/>
    <property type="project" value="UniProtKB-SubCell"/>
</dbReference>
<comment type="similarity">
    <text evidence="2">Belongs to the multi antimicrobial extrusion (MATE) (TC 2.A.66.1) family. MepA subfamily.</text>
</comment>
<organism evidence="12 13">
    <name type="scientific">Shewanella pneumatophori</name>
    <dbReference type="NCBI Taxonomy" id="314092"/>
    <lineage>
        <taxon>Bacteria</taxon>
        <taxon>Pseudomonadati</taxon>
        <taxon>Pseudomonadota</taxon>
        <taxon>Gammaproteobacteria</taxon>
        <taxon>Alteromonadales</taxon>
        <taxon>Shewanellaceae</taxon>
        <taxon>Shewanella</taxon>
    </lineage>
</organism>
<dbReference type="PIRSF" id="PIRSF006603">
    <property type="entry name" value="DinF"/>
    <property type="match status" value="1"/>
</dbReference>
<feature type="transmembrane region" description="Helical" evidence="11">
    <location>
        <begin position="196"/>
        <end position="217"/>
    </location>
</feature>
<evidence type="ECO:0000256" key="1">
    <source>
        <dbReference type="ARBA" id="ARBA00004429"/>
    </source>
</evidence>
<evidence type="ECO:0000313" key="12">
    <source>
        <dbReference type="EMBL" id="MCL1138218.1"/>
    </source>
</evidence>
<dbReference type="GO" id="GO:0042910">
    <property type="term" value="F:xenobiotic transmembrane transporter activity"/>
    <property type="evidence" value="ECO:0007669"/>
    <property type="project" value="InterPro"/>
</dbReference>
<dbReference type="PANTHER" id="PTHR43823:SF3">
    <property type="entry name" value="MULTIDRUG EXPORT PROTEIN MEPA"/>
    <property type="match status" value="1"/>
</dbReference>
<evidence type="ECO:0000256" key="6">
    <source>
        <dbReference type="ARBA" id="ARBA00022692"/>
    </source>
</evidence>
<evidence type="ECO:0000256" key="9">
    <source>
        <dbReference type="ARBA" id="ARBA00023251"/>
    </source>
</evidence>
<proteinExistence type="inferred from homology"/>
<reference evidence="12" key="1">
    <citation type="submission" date="2022-01" db="EMBL/GenBank/DDBJ databases">
        <title>Whole genome-based taxonomy of the Shewanellaceae.</title>
        <authorList>
            <person name="Martin-Rodriguez A.J."/>
        </authorList>
    </citation>
    <scope>NUCLEOTIDE SEQUENCE</scope>
    <source>
        <strain evidence="12">KCTC 23973</strain>
    </source>
</reference>
<dbReference type="GO" id="GO:0046677">
    <property type="term" value="P:response to antibiotic"/>
    <property type="evidence" value="ECO:0007669"/>
    <property type="project" value="UniProtKB-KW"/>
</dbReference>
<dbReference type="InterPro" id="IPR045070">
    <property type="entry name" value="MATE_MepA-like"/>
</dbReference>
<dbReference type="InterPro" id="IPR002528">
    <property type="entry name" value="MATE_fam"/>
</dbReference>
<dbReference type="Proteomes" id="UP001139293">
    <property type="component" value="Unassembled WGS sequence"/>
</dbReference>
<sequence>MLDPNIETTQTQSIGRTFWRYTLPAIAAMLVNGLYQIVDGIFIGHYIGFEGLAAINMAWPVIYFMVGFGIMVGMGSGSLLSIQRGKGDTRAAPTILTSSLMLMLGLAAISTTVLYFFSTVFLEAQGGADNTLVMAQDYIGVFTWGAPITVIASAIPLLIRNDESPNIATGLMVLGAVINIALDYLLIGVFNFGLLGASIATISAQAVVCILGLIYFCSHVSSINWSAKFSWFNGAFAQQIVLLGSSSLFMYLYTSFVFALHNRLFTEYGTPLTVGAFAIVGYLMVLYYLIAEGIAEGMQPPVSYYYGAEQHENINKMLKLSVKVTLIAGASWVLLLNLLPETMVGLFNNDDPLLIATAVEGIKMHLFAMPLDGFIALSSIYFMATNQGVKALVIACGNMLIQLPFLMILPKFLGVNGVWMAMPLSNIALCLIVVPMVWLDIKTRAKKANQAKAEQAKSEQTKSEQTKSNKDELNQAAVAL</sequence>